<dbReference type="RefSeq" id="WP_143944840.1">
    <property type="nucleotide sequence ID" value="NZ_VKLS01000786.1"/>
</dbReference>
<dbReference type="InterPro" id="IPR011842">
    <property type="entry name" value="PQQ_synth_PqqB"/>
</dbReference>
<dbReference type="EMBL" id="VKLS01000786">
    <property type="protein sequence ID" value="TSB18598.1"/>
    <property type="molecule type" value="Genomic_DNA"/>
</dbReference>
<comment type="similarity">
    <text evidence="2 6">Belongs to the PqqB family.</text>
</comment>
<keyword evidence="4 6" id="KW-0813">Transport</keyword>
<evidence type="ECO:0000259" key="7">
    <source>
        <dbReference type="Pfam" id="PF12706"/>
    </source>
</evidence>
<dbReference type="HAMAP" id="MF_00653">
    <property type="entry name" value="PQQ_syn_PqqB"/>
    <property type="match status" value="1"/>
</dbReference>
<sequence length="311" mass="32607">MRVKLLGTAAGGGFPQWNCGCALCARCRRGELPSRFQDSVAVSGNGRDWWLLNASPDIRVQLEATSALAAGPGPRDTPVRGVLLTDAEADHTLGLAVLRGGADLTVYAVPPVHEALSTALPLRGLLDRYAPWRWQDTDPLTTQGSTDRTAAASAPFTLSGGLTATLHPVGTKAPKYVAAPATDVPWASAVRIEDPATGGALLYAPCLATWPDGFDDLLASVTCALVDGTFFSAEELGQAVRSPDAGQSLMGHLPVSGPGGTLTGLARHPDLRRLYTHFNNTNPLLDPSSDAADEVRRAGVEVPEDGRELTV</sequence>
<organism evidence="8 9">
    <name type="scientific">Streptomyces benahoarensis</name>
    <dbReference type="NCBI Taxonomy" id="2595054"/>
    <lineage>
        <taxon>Bacteria</taxon>
        <taxon>Bacillati</taxon>
        <taxon>Actinomycetota</taxon>
        <taxon>Actinomycetes</taxon>
        <taxon>Kitasatosporales</taxon>
        <taxon>Streptomycetaceae</taxon>
        <taxon>Streptomyces</taxon>
    </lineage>
</organism>
<dbReference type="SUPFAM" id="SSF56281">
    <property type="entry name" value="Metallo-hydrolase/oxidoreductase"/>
    <property type="match status" value="1"/>
</dbReference>
<dbReference type="InterPro" id="IPR001279">
    <property type="entry name" value="Metallo-B-lactamas"/>
</dbReference>
<keyword evidence="5 6" id="KW-0884">PQQ biosynthesis</keyword>
<name>A0A553XNS1_9ACTN</name>
<evidence type="ECO:0000256" key="2">
    <source>
        <dbReference type="ARBA" id="ARBA00008481"/>
    </source>
</evidence>
<dbReference type="Proteomes" id="UP000320888">
    <property type="component" value="Unassembled WGS sequence"/>
</dbReference>
<proteinExistence type="inferred from homology"/>
<dbReference type="NCBIfam" id="TIGR02108">
    <property type="entry name" value="PQQ_syn_pqqB"/>
    <property type="match status" value="1"/>
</dbReference>
<comment type="function">
    <text evidence="6">May be involved in the transport of PQQ or its precursor to the periplasm.</text>
</comment>
<gene>
    <name evidence="6 8" type="primary">pqqB</name>
    <name evidence="8" type="ORF">FNZ23_29630</name>
</gene>
<dbReference type="OrthoDB" id="9778305at2"/>
<reference evidence="8 9" key="1">
    <citation type="submission" date="2019-07" db="EMBL/GenBank/DDBJ databases">
        <title>Draft genome for Streptomyces benahoarensis MZ03-48.</title>
        <authorList>
            <person name="Gonzalez-Pimentel J.L."/>
        </authorList>
    </citation>
    <scope>NUCLEOTIDE SEQUENCE [LARGE SCALE GENOMIC DNA]</scope>
    <source>
        <strain evidence="8 9">MZ03-48</strain>
    </source>
</reference>
<evidence type="ECO:0000256" key="4">
    <source>
        <dbReference type="ARBA" id="ARBA00022448"/>
    </source>
</evidence>
<dbReference type="AlphaFoldDB" id="A0A553XNS1"/>
<protein>
    <recommendedName>
        <fullName evidence="3 6">Coenzyme PQQ synthesis protein B</fullName>
    </recommendedName>
    <alternativeName>
        <fullName evidence="6">Pyrroloquinoline quinone biosynthesis protein B</fullName>
    </alternativeName>
</protein>
<comment type="caution">
    <text evidence="8">The sequence shown here is derived from an EMBL/GenBank/DDBJ whole genome shotgun (WGS) entry which is preliminary data.</text>
</comment>
<keyword evidence="9" id="KW-1185">Reference proteome</keyword>
<evidence type="ECO:0000313" key="9">
    <source>
        <dbReference type="Proteomes" id="UP000320888"/>
    </source>
</evidence>
<dbReference type="Gene3D" id="3.60.15.10">
    <property type="entry name" value="Ribonuclease Z/Hydroxyacylglutathione hydrolase-like"/>
    <property type="match status" value="1"/>
</dbReference>
<dbReference type="UniPathway" id="UPA00539"/>
<dbReference type="GO" id="GO:0018189">
    <property type="term" value="P:pyrroloquinoline quinone biosynthetic process"/>
    <property type="evidence" value="ECO:0007669"/>
    <property type="project" value="UniProtKB-UniRule"/>
</dbReference>
<evidence type="ECO:0000256" key="3">
    <source>
        <dbReference type="ARBA" id="ARBA00015084"/>
    </source>
</evidence>
<evidence type="ECO:0000256" key="6">
    <source>
        <dbReference type="HAMAP-Rule" id="MF_00653"/>
    </source>
</evidence>
<evidence type="ECO:0000313" key="8">
    <source>
        <dbReference type="EMBL" id="TSB18598.1"/>
    </source>
</evidence>
<comment type="pathway">
    <text evidence="1 6">Cofactor biosynthesis; pyrroloquinoline quinone biosynthesis.</text>
</comment>
<dbReference type="Pfam" id="PF12706">
    <property type="entry name" value="Lactamase_B_2"/>
    <property type="match status" value="1"/>
</dbReference>
<accession>A0A553XNS1</accession>
<feature type="domain" description="Metallo-beta-lactamase" evidence="7">
    <location>
        <begin position="49"/>
        <end position="278"/>
    </location>
</feature>
<evidence type="ECO:0000256" key="5">
    <source>
        <dbReference type="ARBA" id="ARBA00022905"/>
    </source>
</evidence>
<evidence type="ECO:0000256" key="1">
    <source>
        <dbReference type="ARBA" id="ARBA00004886"/>
    </source>
</evidence>
<dbReference type="InterPro" id="IPR036866">
    <property type="entry name" value="RibonucZ/Hydroxyglut_hydro"/>
</dbReference>